<dbReference type="Proteomes" id="UP000261811">
    <property type="component" value="Unassembled WGS sequence"/>
</dbReference>
<comment type="caution">
    <text evidence="1">The sequence shown here is derived from an EMBL/GenBank/DDBJ whole genome shotgun (WGS) entry which is preliminary data.</text>
</comment>
<dbReference type="GO" id="GO:0016740">
    <property type="term" value="F:transferase activity"/>
    <property type="evidence" value="ECO:0007669"/>
    <property type="project" value="UniProtKB-KW"/>
</dbReference>
<proteinExistence type="predicted"/>
<gene>
    <name evidence="1" type="ORF">DZF91_36410</name>
</gene>
<keyword evidence="2" id="KW-1185">Reference proteome</keyword>
<organism evidence="1 2">
    <name type="scientific">Actinomadura logoneensis</name>
    <dbReference type="NCBI Taxonomy" id="2293572"/>
    <lineage>
        <taxon>Bacteria</taxon>
        <taxon>Bacillati</taxon>
        <taxon>Actinomycetota</taxon>
        <taxon>Actinomycetes</taxon>
        <taxon>Streptosporangiales</taxon>
        <taxon>Thermomonosporaceae</taxon>
        <taxon>Actinomadura</taxon>
    </lineage>
</organism>
<dbReference type="EMBL" id="QURH01001034">
    <property type="protein sequence ID" value="RFU36780.1"/>
    <property type="molecule type" value="Genomic_DNA"/>
</dbReference>
<keyword evidence="1" id="KW-0808">Transferase</keyword>
<protein>
    <submittedName>
        <fullName evidence="1">Glycosyltransferase family 2 protein</fullName>
    </submittedName>
</protein>
<name>A0A372J9W1_9ACTN</name>
<reference evidence="1 2" key="1">
    <citation type="submission" date="2018-08" db="EMBL/GenBank/DDBJ databases">
        <title>Actinomadura jelena sp. nov., a novel Actinomycete isolated from soil in Chad.</title>
        <authorList>
            <person name="Shi L."/>
        </authorList>
    </citation>
    <scope>NUCLEOTIDE SEQUENCE [LARGE SCALE GENOMIC DNA]</scope>
    <source>
        <strain evidence="1 2">NEAU-G17</strain>
    </source>
</reference>
<feature type="non-terminal residue" evidence="1">
    <location>
        <position position="1"/>
    </location>
</feature>
<dbReference type="AlphaFoldDB" id="A0A372J9W1"/>
<accession>A0A372J9W1</accession>
<sequence>ATAVRTPDGRRGAVDAARALPAVLRERRPVPPEVEAARRALARY</sequence>
<evidence type="ECO:0000313" key="2">
    <source>
        <dbReference type="Proteomes" id="UP000261811"/>
    </source>
</evidence>
<evidence type="ECO:0000313" key="1">
    <source>
        <dbReference type="EMBL" id="RFU36780.1"/>
    </source>
</evidence>